<dbReference type="Proteomes" id="UP000532162">
    <property type="component" value="Unassembled WGS sequence"/>
</dbReference>
<evidence type="ECO:0000313" key="2">
    <source>
        <dbReference type="Proteomes" id="UP000532162"/>
    </source>
</evidence>
<name>A0A7Z0UDQ0_9HYPH</name>
<dbReference type="AlphaFoldDB" id="A0A7Z0UDQ0"/>
<dbReference type="EMBL" id="JACCPJ010000006">
    <property type="protein sequence ID" value="NZD63901.1"/>
    <property type="molecule type" value="Genomic_DNA"/>
</dbReference>
<sequence>MIGPKLSIEPSDLASLMRQVRGSHELLLKTAILSDSHRHVTEIEKTELRSALSTREETIMNGISKTLNDMTLVERSSLLDTVADALEATAEEAEGEGDARFVANSICVANTIRGLSGDLTPRDLQAAELLLEQGIMLVHQFSNRAKTNGVIH</sequence>
<organism evidence="1 2">
    <name type="scientific">Rhizobium changzhiense</name>
    <dbReference type="NCBI Taxonomy" id="2692317"/>
    <lineage>
        <taxon>Bacteria</taxon>
        <taxon>Pseudomonadati</taxon>
        <taxon>Pseudomonadota</taxon>
        <taxon>Alphaproteobacteria</taxon>
        <taxon>Hyphomicrobiales</taxon>
        <taxon>Rhizobiaceae</taxon>
        <taxon>Rhizobium/Agrobacterium group</taxon>
        <taxon>Rhizobium</taxon>
    </lineage>
</organism>
<protein>
    <submittedName>
        <fullName evidence="1">Uncharacterized protein</fullName>
    </submittedName>
</protein>
<gene>
    <name evidence="1" type="ORF">HX900_22800</name>
</gene>
<accession>A0A7Z0UDQ0</accession>
<reference evidence="1 2" key="1">
    <citation type="submission" date="2020-07" db="EMBL/GenBank/DDBJ databases">
        <authorList>
            <person name="Sun Q."/>
        </authorList>
    </citation>
    <scope>NUCLEOTIDE SEQUENCE [LARGE SCALE GENOMIC DNA]</scope>
    <source>
        <strain evidence="1 2">WYCCWR 11290</strain>
    </source>
</reference>
<proteinExistence type="predicted"/>
<comment type="caution">
    <text evidence="1">The sequence shown here is derived from an EMBL/GenBank/DDBJ whole genome shotgun (WGS) entry which is preliminary data.</text>
</comment>
<evidence type="ECO:0000313" key="1">
    <source>
        <dbReference type="EMBL" id="NZD63901.1"/>
    </source>
</evidence>